<evidence type="ECO:0000313" key="10">
    <source>
        <dbReference type="EMBL" id="KYB27580.1"/>
    </source>
</evidence>
<keyword evidence="9" id="KW-1133">Transmembrane helix</keyword>
<dbReference type="SUPFAM" id="SSF48264">
    <property type="entry name" value="Cytochrome P450"/>
    <property type="match status" value="1"/>
</dbReference>
<gene>
    <name evidence="10" type="primary">AUGUSTUS-3.0.2_33050</name>
    <name evidence="10" type="ORF">TcasGA2_TC033050</name>
</gene>
<evidence type="ECO:0000256" key="9">
    <source>
        <dbReference type="SAM" id="Phobius"/>
    </source>
</evidence>
<evidence type="ECO:0000256" key="3">
    <source>
        <dbReference type="ARBA" id="ARBA00022617"/>
    </source>
</evidence>
<dbReference type="InterPro" id="IPR036396">
    <property type="entry name" value="Cyt_P450_sf"/>
</dbReference>
<feature type="transmembrane region" description="Helical" evidence="9">
    <location>
        <begin position="273"/>
        <end position="291"/>
    </location>
</feature>
<dbReference type="InterPro" id="IPR017972">
    <property type="entry name" value="Cyt_P450_CS"/>
</dbReference>
<evidence type="ECO:0000256" key="8">
    <source>
        <dbReference type="PIRSR" id="PIRSR602401-1"/>
    </source>
</evidence>
<dbReference type="EMBL" id="KQ971342">
    <property type="protein sequence ID" value="KYB27580.1"/>
    <property type="molecule type" value="Genomic_DNA"/>
</dbReference>
<dbReference type="InterPro" id="IPR001128">
    <property type="entry name" value="Cyt_P450"/>
</dbReference>
<dbReference type="FunCoup" id="A0A139WHV5">
    <property type="interactions" value="99"/>
</dbReference>
<comment type="similarity">
    <text evidence="2">Belongs to the cytochrome P450 family.</text>
</comment>
<keyword evidence="4 8" id="KW-0479">Metal-binding</keyword>
<evidence type="ECO:0000256" key="1">
    <source>
        <dbReference type="ARBA" id="ARBA00001971"/>
    </source>
</evidence>
<accession>A0A139WHV5</accession>
<comment type="cofactor">
    <cofactor evidence="1 8">
        <name>heme</name>
        <dbReference type="ChEBI" id="CHEBI:30413"/>
    </cofactor>
</comment>
<dbReference type="eggNOG" id="KOG0157">
    <property type="taxonomic scope" value="Eukaryota"/>
</dbReference>
<keyword evidence="5" id="KW-0560">Oxidoreductase</keyword>
<dbReference type="Gene3D" id="1.10.630.10">
    <property type="entry name" value="Cytochrome P450"/>
    <property type="match status" value="1"/>
</dbReference>
<evidence type="ECO:0000256" key="2">
    <source>
        <dbReference type="ARBA" id="ARBA00010617"/>
    </source>
</evidence>
<dbReference type="SMR" id="A0A139WHV5"/>
<keyword evidence="7" id="KW-0503">Monooxygenase</keyword>
<evidence type="ECO:0000256" key="4">
    <source>
        <dbReference type="ARBA" id="ARBA00022723"/>
    </source>
</evidence>
<keyword evidence="3 8" id="KW-0349">Heme</keyword>
<dbReference type="InterPro" id="IPR050196">
    <property type="entry name" value="Cytochrome_P450_Monoox"/>
</dbReference>
<organism evidence="10 11">
    <name type="scientific">Tribolium castaneum</name>
    <name type="common">Red flour beetle</name>
    <dbReference type="NCBI Taxonomy" id="7070"/>
    <lineage>
        <taxon>Eukaryota</taxon>
        <taxon>Metazoa</taxon>
        <taxon>Ecdysozoa</taxon>
        <taxon>Arthropoda</taxon>
        <taxon>Hexapoda</taxon>
        <taxon>Insecta</taxon>
        <taxon>Pterygota</taxon>
        <taxon>Neoptera</taxon>
        <taxon>Endopterygota</taxon>
        <taxon>Coleoptera</taxon>
        <taxon>Polyphaga</taxon>
        <taxon>Cucujiformia</taxon>
        <taxon>Tenebrionidae</taxon>
        <taxon>Tenebrionidae incertae sedis</taxon>
        <taxon>Tribolium</taxon>
    </lineage>
</organism>
<dbReference type="GO" id="GO:0020037">
    <property type="term" value="F:heme binding"/>
    <property type="evidence" value="ECO:0007669"/>
    <property type="project" value="InterPro"/>
</dbReference>
<dbReference type="Pfam" id="PF00067">
    <property type="entry name" value="p450"/>
    <property type="match status" value="1"/>
</dbReference>
<name>A0A139WHV5_TRICA</name>
<feature type="transmembrane region" description="Helical" evidence="9">
    <location>
        <begin position="46"/>
        <end position="69"/>
    </location>
</feature>
<proteinExistence type="inferred from homology"/>
<protein>
    <submittedName>
        <fullName evidence="10">Putative cytochrome P450 4d14-like Protein</fullName>
    </submittedName>
</protein>
<dbReference type="PRINTS" id="PR00463">
    <property type="entry name" value="EP450I"/>
</dbReference>
<dbReference type="InParanoid" id="A0A139WHV5"/>
<keyword evidence="9" id="KW-0472">Membrane</keyword>
<reference evidence="10 11" key="1">
    <citation type="journal article" date="2008" name="Nature">
        <title>The genome of the model beetle and pest Tribolium castaneum.</title>
        <authorList>
            <consortium name="Tribolium Genome Sequencing Consortium"/>
            <person name="Richards S."/>
            <person name="Gibbs R.A."/>
            <person name="Weinstock G.M."/>
            <person name="Brown S.J."/>
            <person name="Denell R."/>
            <person name="Beeman R.W."/>
            <person name="Gibbs R."/>
            <person name="Beeman R.W."/>
            <person name="Brown S.J."/>
            <person name="Bucher G."/>
            <person name="Friedrich M."/>
            <person name="Grimmelikhuijzen C.J."/>
            <person name="Klingler M."/>
            <person name="Lorenzen M."/>
            <person name="Richards S."/>
            <person name="Roth S."/>
            <person name="Schroder R."/>
            <person name="Tautz D."/>
            <person name="Zdobnov E.M."/>
            <person name="Muzny D."/>
            <person name="Gibbs R.A."/>
            <person name="Weinstock G.M."/>
            <person name="Attaway T."/>
            <person name="Bell S."/>
            <person name="Buhay C.J."/>
            <person name="Chandrabose M.N."/>
            <person name="Chavez D."/>
            <person name="Clerk-Blankenburg K.P."/>
            <person name="Cree A."/>
            <person name="Dao M."/>
            <person name="Davis C."/>
            <person name="Chacko J."/>
            <person name="Dinh H."/>
            <person name="Dugan-Rocha S."/>
            <person name="Fowler G."/>
            <person name="Garner T.T."/>
            <person name="Garnes J."/>
            <person name="Gnirke A."/>
            <person name="Hawes A."/>
            <person name="Hernandez J."/>
            <person name="Hines S."/>
            <person name="Holder M."/>
            <person name="Hume J."/>
            <person name="Jhangiani S.N."/>
            <person name="Joshi V."/>
            <person name="Khan Z.M."/>
            <person name="Jackson L."/>
            <person name="Kovar C."/>
            <person name="Kowis A."/>
            <person name="Lee S."/>
            <person name="Lewis L.R."/>
            <person name="Margolis J."/>
            <person name="Morgan M."/>
            <person name="Nazareth L.V."/>
            <person name="Nguyen N."/>
            <person name="Okwuonu G."/>
            <person name="Parker D."/>
            <person name="Richards S."/>
            <person name="Ruiz S.J."/>
            <person name="Santibanez J."/>
            <person name="Savard J."/>
            <person name="Scherer S.E."/>
            <person name="Schneider B."/>
            <person name="Sodergren E."/>
            <person name="Tautz D."/>
            <person name="Vattahil S."/>
            <person name="Villasana D."/>
            <person name="White C.S."/>
            <person name="Wright R."/>
            <person name="Park Y."/>
            <person name="Beeman R.W."/>
            <person name="Lord J."/>
            <person name="Oppert B."/>
            <person name="Lorenzen M."/>
            <person name="Brown S."/>
            <person name="Wang L."/>
            <person name="Savard J."/>
            <person name="Tautz D."/>
            <person name="Richards S."/>
            <person name="Weinstock G."/>
            <person name="Gibbs R.A."/>
            <person name="Liu Y."/>
            <person name="Worley K."/>
            <person name="Weinstock G."/>
            <person name="Elsik C.G."/>
            <person name="Reese J.T."/>
            <person name="Elhaik E."/>
            <person name="Landan G."/>
            <person name="Graur D."/>
            <person name="Arensburger P."/>
            <person name="Atkinson P."/>
            <person name="Beeman R.W."/>
            <person name="Beidler J."/>
            <person name="Brown S.J."/>
            <person name="Demuth J.P."/>
            <person name="Drury D.W."/>
            <person name="Du Y.Z."/>
            <person name="Fujiwara H."/>
            <person name="Lorenzen M."/>
            <person name="Maselli V."/>
            <person name="Osanai M."/>
            <person name="Park Y."/>
            <person name="Robertson H.M."/>
            <person name="Tu Z."/>
            <person name="Wang J.J."/>
            <person name="Wang S."/>
            <person name="Richards S."/>
            <person name="Song H."/>
            <person name="Zhang L."/>
            <person name="Sodergren E."/>
            <person name="Werner D."/>
            <person name="Stanke M."/>
            <person name="Morgenstern B."/>
            <person name="Solovyev V."/>
            <person name="Kosarev P."/>
            <person name="Brown G."/>
            <person name="Chen H.C."/>
            <person name="Ermolaeva O."/>
            <person name="Hlavina W."/>
            <person name="Kapustin Y."/>
            <person name="Kiryutin B."/>
            <person name="Kitts P."/>
            <person name="Maglott D."/>
            <person name="Pruitt K."/>
            <person name="Sapojnikov V."/>
            <person name="Souvorov A."/>
            <person name="Mackey A.J."/>
            <person name="Waterhouse R.M."/>
            <person name="Wyder S."/>
            <person name="Zdobnov E.M."/>
            <person name="Zdobnov E.M."/>
            <person name="Wyder S."/>
            <person name="Kriventseva E.V."/>
            <person name="Kadowaki T."/>
            <person name="Bork P."/>
            <person name="Aranda M."/>
            <person name="Bao R."/>
            <person name="Beermann A."/>
            <person name="Berns N."/>
            <person name="Bolognesi R."/>
            <person name="Bonneton F."/>
            <person name="Bopp D."/>
            <person name="Brown S.J."/>
            <person name="Bucher G."/>
            <person name="Butts T."/>
            <person name="Chaumot A."/>
            <person name="Denell R.E."/>
            <person name="Ferrier D.E."/>
            <person name="Friedrich M."/>
            <person name="Gordon C.M."/>
            <person name="Jindra M."/>
            <person name="Klingler M."/>
            <person name="Lan Q."/>
            <person name="Lattorff H.M."/>
            <person name="Laudet V."/>
            <person name="von Levetsow C."/>
            <person name="Liu Z."/>
            <person name="Lutz R."/>
            <person name="Lynch J.A."/>
            <person name="da Fonseca R.N."/>
            <person name="Posnien N."/>
            <person name="Reuter R."/>
            <person name="Roth S."/>
            <person name="Savard J."/>
            <person name="Schinko J.B."/>
            <person name="Schmitt C."/>
            <person name="Schoppmeier M."/>
            <person name="Schroder R."/>
            <person name="Shippy T.D."/>
            <person name="Simonnet F."/>
            <person name="Marques-Souza H."/>
            <person name="Tautz D."/>
            <person name="Tomoyasu Y."/>
            <person name="Trauner J."/>
            <person name="Van der Zee M."/>
            <person name="Vervoort M."/>
            <person name="Wittkopp N."/>
            <person name="Wimmer E.A."/>
            <person name="Yang X."/>
            <person name="Jones A.K."/>
            <person name="Sattelle D.B."/>
            <person name="Ebert P.R."/>
            <person name="Nelson D."/>
            <person name="Scott J.G."/>
            <person name="Beeman R.W."/>
            <person name="Muthukrishnan S."/>
            <person name="Kramer K.J."/>
            <person name="Arakane Y."/>
            <person name="Beeman R.W."/>
            <person name="Zhu Q."/>
            <person name="Hogenkamp D."/>
            <person name="Dixit R."/>
            <person name="Oppert B."/>
            <person name="Jiang H."/>
            <person name="Zou Z."/>
            <person name="Marshall J."/>
            <person name="Elpidina E."/>
            <person name="Vinokurov K."/>
            <person name="Oppert C."/>
            <person name="Zou Z."/>
            <person name="Evans J."/>
            <person name="Lu Z."/>
            <person name="Zhao P."/>
            <person name="Sumathipala N."/>
            <person name="Altincicek B."/>
            <person name="Vilcinskas A."/>
            <person name="Williams M."/>
            <person name="Hultmark D."/>
            <person name="Hetru C."/>
            <person name="Jiang H."/>
            <person name="Grimmelikhuijzen C.J."/>
            <person name="Hauser F."/>
            <person name="Cazzamali G."/>
            <person name="Williamson M."/>
            <person name="Park Y."/>
            <person name="Li B."/>
            <person name="Tanaka Y."/>
            <person name="Predel R."/>
            <person name="Neupert S."/>
            <person name="Schachtner J."/>
            <person name="Verleyen P."/>
            <person name="Raible F."/>
            <person name="Bork P."/>
            <person name="Friedrich M."/>
            <person name="Walden K.K."/>
            <person name="Robertson H.M."/>
            <person name="Angeli S."/>
            <person name="Foret S."/>
            <person name="Bucher G."/>
            <person name="Schuetz S."/>
            <person name="Maleszka R."/>
            <person name="Wimmer E.A."/>
            <person name="Beeman R.W."/>
            <person name="Lorenzen M."/>
            <person name="Tomoyasu Y."/>
            <person name="Miller S.C."/>
            <person name="Grossmann D."/>
            <person name="Bucher G."/>
        </authorList>
    </citation>
    <scope>NUCLEOTIDE SEQUENCE [LARGE SCALE GENOMIC DNA]</scope>
    <source>
        <strain evidence="10 11">Georgia GA2</strain>
    </source>
</reference>
<dbReference type="STRING" id="7070.A0A139WHV5"/>
<reference evidence="10 11" key="2">
    <citation type="journal article" date="2010" name="Nucleic Acids Res.">
        <title>BeetleBase in 2010: revisions to provide comprehensive genomic information for Tribolium castaneum.</title>
        <authorList>
            <person name="Kim H.S."/>
            <person name="Murphy T."/>
            <person name="Xia J."/>
            <person name="Caragea D."/>
            <person name="Park Y."/>
            <person name="Beeman R.W."/>
            <person name="Lorenzen M.D."/>
            <person name="Butcher S."/>
            <person name="Manak J.R."/>
            <person name="Brown S.J."/>
        </authorList>
    </citation>
    <scope>GENOME REANNOTATION</scope>
    <source>
        <strain evidence="10 11">Georgia GA2</strain>
    </source>
</reference>
<dbReference type="PANTHER" id="PTHR24291">
    <property type="entry name" value="CYTOCHROME P450 FAMILY 4"/>
    <property type="match status" value="1"/>
</dbReference>
<feature type="binding site" description="axial binding residue" evidence="8">
    <location>
        <position position="701"/>
    </location>
    <ligand>
        <name>heme</name>
        <dbReference type="ChEBI" id="CHEBI:30413"/>
    </ligand>
    <ligandPart>
        <name>Fe</name>
        <dbReference type="ChEBI" id="CHEBI:18248"/>
    </ligandPart>
</feature>
<dbReference type="AlphaFoldDB" id="A0A139WHV5"/>
<feature type="transmembrane region" description="Helical" evidence="9">
    <location>
        <begin position="174"/>
        <end position="192"/>
    </location>
</feature>
<keyword evidence="11" id="KW-1185">Reference proteome</keyword>
<dbReference type="PROSITE" id="PS00086">
    <property type="entry name" value="CYTOCHROME_P450"/>
    <property type="match status" value="1"/>
</dbReference>
<feature type="transmembrane region" description="Helical" evidence="9">
    <location>
        <begin position="139"/>
        <end position="162"/>
    </location>
</feature>
<dbReference type="GO" id="GO:0016705">
    <property type="term" value="F:oxidoreductase activity, acting on paired donors, with incorporation or reduction of molecular oxygen"/>
    <property type="evidence" value="ECO:0007669"/>
    <property type="project" value="InterPro"/>
</dbReference>
<feature type="transmembrane region" description="Helical" evidence="9">
    <location>
        <begin position="243"/>
        <end position="261"/>
    </location>
</feature>
<dbReference type="CDD" id="cd20628">
    <property type="entry name" value="CYP4"/>
    <property type="match status" value="1"/>
</dbReference>
<evidence type="ECO:0000256" key="7">
    <source>
        <dbReference type="ARBA" id="ARBA00023033"/>
    </source>
</evidence>
<dbReference type="PRINTS" id="PR00385">
    <property type="entry name" value="P450"/>
</dbReference>
<dbReference type="Proteomes" id="UP000007266">
    <property type="component" value="Linkage group 5"/>
</dbReference>
<feature type="transmembrane region" description="Helical" evidence="9">
    <location>
        <begin position="12"/>
        <end position="34"/>
    </location>
</feature>
<dbReference type="InterPro" id="IPR002401">
    <property type="entry name" value="Cyt_P450_E_grp-I"/>
</dbReference>
<sequence>MVTIFVICNTLLIIGGIILNLIPLSDDLHVYFALRFIHEYFPNHKTCLIILLKASIFPVIPHMLVVHAYQILYYTQHSNFQIQLFNKVIAEVDFWETPLRETELFYSKPYQKGIEKKLKFCIQRLQVLINAYIVKTKEIGTLIALFAICGVLMGIGFSLYLFSGKFTPEYYLRLTFMTLVAVTTFSSIIWGGQSTETIITEMITALCQVRWYNFSQTNKKLYLILLTNMMKDRKIKFTENYSINYQLGLAIVRGIYSIIYMLTEFYSVSDRQFAMFIFAALFFLIIFYLYHQNVKLNRILCTFPEPPKKFLLGHVLDITSTTDVLNVFSKYINNYGPTIKLRAATLFAGLGTTDYKLCELLLSNNRILSKSLNYQYARNWLGNGLLISDGDYWRRHRKILTPAFHFEILKQFVETFESVGKVFVEKLDISQGPSVDLPPLVTLCTLDVICETAMGTQINAQKGQNAKYVQSVREMCRILIDRGLSPLKILNNTYWMTKDYYIEKKSLKVLHSFTSSVIEKRKAERNERNCTKLAFLDLLLKFSNEGELLTDQELREEVDTFMFEGHDTTASSISFVLFCLANHPEVQEKVLREQNELFGDDKDPSVTYHELQKMKYLEQVIKETLRLYPAVPIIGRCTSEDITFGEHFIPKDTNIAIYIYGIHRNPEHFPEPETFNPDRFKNSNSLPPYAYIPFSAGPRNCIGQKFAMLEIKSIVSRVVRCFELRPAEPYHSLVLSAETVLKSANGIKIGIRKRI</sequence>
<dbReference type="GO" id="GO:0004497">
    <property type="term" value="F:monooxygenase activity"/>
    <property type="evidence" value="ECO:0007669"/>
    <property type="project" value="UniProtKB-KW"/>
</dbReference>
<keyword evidence="6 8" id="KW-0408">Iron</keyword>
<dbReference type="PANTHER" id="PTHR24291:SF187">
    <property type="entry name" value="CYTOCHROME P450 4AE1-RELATED"/>
    <property type="match status" value="1"/>
</dbReference>
<evidence type="ECO:0000256" key="6">
    <source>
        <dbReference type="ARBA" id="ARBA00023004"/>
    </source>
</evidence>
<evidence type="ECO:0000313" key="11">
    <source>
        <dbReference type="Proteomes" id="UP000007266"/>
    </source>
</evidence>
<dbReference type="GO" id="GO:0005506">
    <property type="term" value="F:iron ion binding"/>
    <property type="evidence" value="ECO:0007669"/>
    <property type="project" value="InterPro"/>
</dbReference>
<evidence type="ECO:0000256" key="5">
    <source>
        <dbReference type="ARBA" id="ARBA00023002"/>
    </source>
</evidence>
<keyword evidence="9" id="KW-0812">Transmembrane</keyword>